<evidence type="ECO:0000313" key="1">
    <source>
        <dbReference type="EMBL" id="BBM61731.1"/>
    </source>
</evidence>
<accession>A0A5A4U7I1</accession>
<gene>
    <name evidence="1" type="ORF">EO157G_1420</name>
</gene>
<sequence length="151" mass="18056">MFKNFMVIVAVLFGTSCFISPVHAEEQRQTIKTIGTGKTPPKRTADEYMPEMRERYRQTYREKHANDKPIKKHKWEVVKSPSFCAGYAKVKIEQHKNQYYKDMYYFYDSRISDTDMMAGKVDKEEFLQGYDMMDDDKIMECVEVYEKYRGF</sequence>
<dbReference type="Proteomes" id="UP000321352">
    <property type="component" value="Segment"/>
</dbReference>
<organism evidence="1 2">
    <name type="scientific">Escherichia phage SP27</name>
    <dbReference type="NCBI Taxonomy" id="2495557"/>
    <lineage>
        <taxon>Viruses</taxon>
        <taxon>Duplodnaviria</taxon>
        <taxon>Heunggongvirae</taxon>
        <taxon>Uroviricota</taxon>
        <taxon>Caudoviricetes</taxon>
        <taxon>Asteriusvirus</taxon>
        <taxon>Asteriusvirus PBECO4</taxon>
    </lineage>
</organism>
<protein>
    <submittedName>
        <fullName evidence="1">Uncharacterized protein</fullName>
    </submittedName>
</protein>
<proteinExistence type="predicted"/>
<dbReference type="EMBL" id="LC494302">
    <property type="protein sequence ID" value="BBM61731.1"/>
    <property type="molecule type" value="Genomic_DNA"/>
</dbReference>
<name>A0A5A4U7I1_9CAUD</name>
<reference evidence="1 2" key="1">
    <citation type="submission" date="2019-07" db="EMBL/GenBank/DDBJ databases">
        <title>Whole genome analysis of E. coli Jumbo phage.</title>
        <authorList>
            <person name="Azam A.H."/>
            <person name="Oishi K."/>
            <person name="Miyanaga K."/>
            <person name="Tanji Y."/>
        </authorList>
    </citation>
    <scope>NUCLEOTIDE SEQUENCE [LARGE SCALE GENOMIC DNA]</scope>
    <source>
        <strain evidence="1 2">SP27</strain>
    </source>
</reference>
<dbReference type="PROSITE" id="PS51257">
    <property type="entry name" value="PROKAR_LIPOPROTEIN"/>
    <property type="match status" value="1"/>
</dbReference>
<evidence type="ECO:0000313" key="2">
    <source>
        <dbReference type="Proteomes" id="UP000321352"/>
    </source>
</evidence>